<evidence type="ECO:0000313" key="1">
    <source>
        <dbReference type="EMBL" id="AIF29696.1"/>
    </source>
</evidence>
<evidence type="ECO:0000313" key="8">
    <source>
        <dbReference type="EMBL" id="APT35392.1"/>
    </source>
</evidence>
<dbReference type="Pfam" id="PF05385">
    <property type="entry name" value="Adeno_E4"/>
    <property type="match status" value="1"/>
</dbReference>
<gene>
    <name evidence="5" type="primary">E4</name>
</gene>
<dbReference type="EMBL" id="KF938576">
    <property type="protein sequence ID" value="AIF30080.1"/>
    <property type="molecule type" value="Genomic_DNA"/>
</dbReference>
<sequence length="122" mass="14337">MILPSLPSPLLLETQSSCIAWLGFAYATVDDFLRTIKYDGVLITTEASILLTNLRVWLYLNYQTEHTKRQDRRRRRVCCARAAFCYTKYENVRKQLHYDKVARTLHIMRQTSPLHQSPITTM</sequence>
<name>A0A075IJ22_9ADEN</name>
<protein>
    <submittedName>
        <fullName evidence="5">14.3 kDa protein</fullName>
    </submittedName>
</protein>
<dbReference type="EMBL" id="KY307859">
    <property type="protein sequence ID" value="APT35440.1"/>
    <property type="molecule type" value="Genomic_DNA"/>
</dbReference>
<evidence type="ECO:0000313" key="5">
    <source>
        <dbReference type="EMBL" id="AIF29984.1"/>
    </source>
</evidence>
<dbReference type="Proteomes" id="UP000157861">
    <property type="component" value="Segment"/>
</dbReference>
<accession>A0A075IJ22</accession>
<reference evidence="11 12" key="1">
    <citation type="journal article" date="2014" name="J. Infect.">
        <title>A human adenovirus species B subtype 21a associated with severe pneumonia.</title>
        <authorList>
            <person name="Hage E."/>
            <person name="Huzly D."/>
            <person name="Ganzenmueller T."/>
            <person name="Beck R."/>
            <person name="Schulz T.F."/>
            <person name="Heim A."/>
        </authorList>
    </citation>
    <scope>NUCLEOTIDE SEQUENCE [LARGE SCALE GENOMIC DNA]</scope>
    <source>
        <strain evidence="2">LRTI-1</strain>
        <strain evidence="5">LRTI-2</strain>
        <strain evidence="1">LRTI-3</strain>
        <strain evidence="6">LRTI-4</strain>
        <strain evidence="3">LRTI-5</strain>
        <strain evidence="4">LRTI-6</strain>
    </source>
</reference>
<reference evidence="7" key="2">
    <citation type="submission" date="2016-12" db="EMBL/GenBank/DDBJ databases">
        <title>A human adenovirus species B subtype 21a associated with severe pneumonia.</title>
        <authorList>
            <person name="Hage E."/>
            <person name="Heim A."/>
        </authorList>
    </citation>
    <scope>NUCLEOTIDE SEQUENCE [LARGE SCALE GENOMIC DNA]</scope>
    <source>
        <strain evidence="7">LRTI-7</strain>
        <strain evidence="8">LRTI-8</strain>
        <strain evidence="9">LRTI-9</strain>
    </source>
</reference>
<evidence type="ECO:0000313" key="7">
    <source>
        <dbReference type="EMBL" id="APT35344.1"/>
    </source>
</evidence>
<dbReference type="EMBL" id="KF802426">
    <property type="protein sequence ID" value="AIF29984.1"/>
    <property type="molecule type" value="Genomic_DNA"/>
</dbReference>
<evidence type="ECO:0000313" key="12">
    <source>
        <dbReference type="Proteomes" id="UP000127436"/>
    </source>
</evidence>
<dbReference type="EMBL" id="MN686206">
    <property type="protein sequence ID" value="QIE08156.1"/>
    <property type="molecule type" value="Genomic_DNA"/>
</dbReference>
<dbReference type="Proteomes" id="UP000127436">
    <property type="component" value="Segment"/>
</dbReference>
<proteinExistence type="predicted"/>
<dbReference type="Proteomes" id="UP000179427">
    <property type="component" value="Segment"/>
</dbReference>
<evidence type="ECO:0000313" key="14">
    <source>
        <dbReference type="Proteomes" id="UP000501350"/>
    </source>
</evidence>
<dbReference type="Proteomes" id="UP000179429">
    <property type="component" value="Genome"/>
</dbReference>
<dbReference type="Proteomes" id="UP000318568">
    <property type="component" value="Segment"/>
</dbReference>
<dbReference type="Proteomes" id="UP000320774">
    <property type="component" value="Segment"/>
</dbReference>
<dbReference type="EMBL" id="KF577599">
    <property type="protein sequence ID" value="AIF29888.1"/>
    <property type="molecule type" value="Genomic_DNA"/>
</dbReference>
<dbReference type="EMBL" id="KF577597">
    <property type="protein sequence ID" value="AIF29792.1"/>
    <property type="molecule type" value="Genomic_DNA"/>
</dbReference>
<dbReference type="EMBL" id="KY307858">
    <property type="protein sequence ID" value="APT35392.1"/>
    <property type="molecule type" value="Genomic_DNA"/>
</dbReference>
<dbReference type="Proteomes" id="UP000179426">
    <property type="component" value="Segment"/>
</dbReference>
<dbReference type="EMBL" id="KF577598">
    <property type="protein sequence ID" value="AIF29840.1"/>
    <property type="molecule type" value="Genomic_DNA"/>
</dbReference>
<dbReference type="Proteomes" id="UP000501350">
    <property type="component" value="Segment"/>
</dbReference>
<dbReference type="Proteomes" id="UP000319517">
    <property type="component" value="Segment"/>
</dbReference>
<evidence type="ECO:0000313" key="3">
    <source>
        <dbReference type="EMBL" id="AIF29792.1"/>
    </source>
</evidence>
<evidence type="ECO:0000313" key="11">
    <source>
        <dbReference type="Proteomes" id="UP000123233"/>
    </source>
</evidence>
<dbReference type="EMBL" id="KF802425">
    <property type="protein sequence ID" value="AIF29936.1"/>
    <property type="molecule type" value="Genomic_DNA"/>
</dbReference>
<dbReference type="Proteomes" id="UP000154105">
    <property type="component" value="Segment"/>
</dbReference>
<dbReference type="EMBL" id="KF577595">
    <property type="protein sequence ID" value="AIF29744.1"/>
    <property type="molecule type" value="Genomic_DNA"/>
</dbReference>
<dbReference type="Proteomes" id="UP000145770">
    <property type="component" value="Genome"/>
</dbReference>
<evidence type="ECO:0000313" key="2">
    <source>
        <dbReference type="EMBL" id="AIF29744.1"/>
    </source>
</evidence>
<evidence type="ECO:0000313" key="9">
    <source>
        <dbReference type="EMBL" id="APT35440.1"/>
    </source>
</evidence>
<dbReference type="EMBL" id="KF577593">
    <property type="protein sequence ID" value="AIF29696.1"/>
    <property type="molecule type" value="Genomic_DNA"/>
</dbReference>
<evidence type="ECO:0000313" key="10">
    <source>
        <dbReference type="EMBL" id="QIE08156.1"/>
    </source>
</evidence>
<organism evidence="5 13">
    <name type="scientific">Human adenovirus 21a</name>
    <dbReference type="NCBI Taxonomy" id="1521028"/>
    <lineage>
        <taxon>Viruses</taxon>
        <taxon>Varidnaviria</taxon>
        <taxon>Bamfordvirae</taxon>
        <taxon>Preplasmiviricota</taxon>
        <taxon>Polisuviricotina</taxon>
        <taxon>Pharingeaviricetes</taxon>
        <taxon>Rowavirales</taxon>
        <taxon>Adenoviridae</taxon>
        <taxon>Mastadenovirus</taxon>
        <taxon>Mastadenovirus blackbeardi</taxon>
        <taxon>Human mastadenovirus B</taxon>
    </lineage>
</organism>
<reference evidence="10 14" key="3">
    <citation type="submission" date="2019-11" db="EMBL/GenBank/DDBJ databases">
        <authorList>
            <person name="Ye F."/>
            <person name="Han Y."/>
        </authorList>
    </citation>
    <scope>NUCLEOTIDE SEQUENCE [LARGE SCALE GENOMIC DNA]</scope>
    <source>
        <strain evidence="10">Human/CHN/BB/201903/21</strain>
    </source>
</reference>
<dbReference type="Proteomes" id="UP000147407">
    <property type="component" value="Segment"/>
</dbReference>
<evidence type="ECO:0000313" key="13">
    <source>
        <dbReference type="Proteomes" id="UP000154105"/>
    </source>
</evidence>
<evidence type="ECO:0000313" key="6">
    <source>
        <dbReference type="EMBL" id="AIF30032.1"/>
    </source>
</evidence>
<dbReference type="EMBL" id="KY307857">
    <property type="protein sequence ID" value="APT35344.1"/>
    <property type="molecule type" value="Genomic_DNA"/>
</dbReference>
<dbReference type="EMBL" id="KF938575">
    <property type="protein sequence ID" value="AIF30032.1"/>
    <property type="molecule type" value="Genomic_DNA"/>
</dbReference>
<evidence type="ECO:0000313" key="4">
    <source>
        <dbReference type="EMBL" id="AIF29840.1"/>
    </source>
</evidence>
<dbReference type="InterPro" id="IPR008680">
    <property type="entry name" value="M_adenovirusE4"/>
</dbReference>
<dbReference type="Proteomes" id="UP000123233">
    <property type="component" value="Segment"/>
</dbReference>